<dbReference type="EMBL" id="QGLC01000009">
    <property type="protein sequence ID" value="RAL69340.1"/>
    <property type="molecule type" value="Genomic_DNA"/>
</dbReference>
<dbReference type="RefSeq" id="WP_011308831.1">
    <property type="nucleotide sequence ID" value="NZ_LZFK01000006.1"/>
</dbReference>
<organism evidence="1 2">
    <name type="scientific">Dehalococcoides mccartyi</name>
    <dbReference type="NCBI Taxonomy" id="61435"/>
    <lineage>
        <taxon>Bacteria</taxon>
        <taxon>Bacillati</taxon>
        <taxon>Chloroflexota</taxon>
        <taxon>Dehalococcoidia</taxon>
        <taxon>Dehalococcoidales</taxon>
        <taxon>Dehalococcoidaceae</taxon>
        <taxon>Dehalococcoides</taxon>
    </lineage>
</organism>
<evidence type="ECO:0000313" key="1">
    <source>
        <dbReference type="EMBL" id="RAL69340.1"/>
    </source>
</evidence>
<reference evidence="1 2" key="1">
    <citation type="submission" date="2018-05" db="EMBL/GenBank/DDBJ databases">
        <title>Draft genome sequences of Dehalococcoides mccartyi strains RC and KS.</title>
        <authorList>
            <person name="Higgins S.A."/>
            <person name="Padilla-Crespo E."/>
            <person name="Loeffler F.E."/>
        </authorList>
    </citation>
    <scope>NUCLEOTIDE SEQUENCE [LARGE SCALE GENOMIC DNA]</scope>
    <source>
        <strain evidence="1 2">RC</strain>
    </source>
</reference>
<dbReference type="Proteomes" id="UP000249146">
    <property type="component" value="Unassembled WGS sequence"/>
</dbReference>
<evidence type="ECO:0000313" key="2">
    <source>
        <dbReference type="Proteomes" id="UP000249146"/>
    </source>
</evidence>
<dbReference type="AlphaFoldDB" id="A0A328EL19"/>
<proteinExistence type="predicted"/>
<comment type="caution">
    <text evidence="1">The sequence shown here is derived from an EMBL/GenBank/DDBJ whole genome shotgun (WGS) entry which is preliminary data.</text>
</comment>
<gene>
    <name evidence="1" type="ORF">C1G87_0265</name>
</gene>
<name>A0A328EL19_9CHLR</name>
<accession>A0A328EL19</accession>
<sequence>MTVTNLYRNFIIYNRKYILLLLGCWYTPLKRLFPATLIIGFIISGKGVQVNKNGGENGIKDVVPLGKPQIFMVLI</sequence>
<protein>
    <submittedName>
        <fullName evidence="1">Uncharacterized protein</fullName>
    </submittedName>
</protein>